<keyword evidence="1" id="KW-0418">Kinase</keyword>
<dbReference type="PANTHER" id="PTHR34220:SF7">
    <property type="entry name" value="SENSOR HISTIDINE KINASE YPDA"/>
    <property type="match status" value="1"/>
</dbReference>
<dbReference type="GO" id="GO:0016020">
    <property type="term" value="C:membrane"/>
    <property type="evidence" value="ECO:0007669"/>
    <property type="project" value="InterPro"/>
</dbReference>
<keyword evidence="1" id="KW-0808">Transferase</keyword>
<name>A0A223V2B7_9FLAO</name>
<dbReference type="PROSITE" id="PS50005">
    <property type="entry name" value="TPR"/>
    <property type="match status" value="2"/>
</dbReference>
<keyword evidence="2" id="KW-1185">Reference proteome</keyword>
<dbReference type="InterPro" id="IPR019734">
    <property type="entry name" value="TPR_rpt"/>
</dbReference>
<dbReference type="PANTHER" id="PTHR34220">
    <property type="entry name" value="SENSOR HISTIDINE KINASE YPDA"/>
    <property type="match status" value="1"/>
</dbReference>
<dbReference type="AlphaFoldDB" id="A0A223V2B7"/>
<dbReference type="Pfam" id="PF13181">
    <property type="entry name" value="TPR_8"/>
    <property type="match status" value="2"/>
</dbReference>
<dbReference type="EMBL" id="CP022957">
    <property type="protein sequence ID" value="ASV29462.1"/>
    <property type="molecule type" value="Genomic_DNA"/>
</dbReference>
<proteinExistence type="predicted"/>
<dbReference type="RefSeq" id="WP_094996088.1">
    <property type="nucleotide sequence ID" value="NZ_BMJL01000001.1"/>
</dbReference>
<reference evidence="1 2" key="1">
    <citation type="submission" date="2017-08" db="EMBL/GenBank/DDBJ databases">
        <title>The complete genome sequence of Maribacter sp. B1, isolated from deep-sea sediment.</title>
        <authorList>
            <person name="Wu Y.-H."/>
            <person name="Cheng H."/>
            <person name="Xu X.-W."/>
        </authorList>
    </citation>
    <scope>NUCLEOTIDE SEQUENCE [LARGE SCALE GENOMIC DNA]</scope>
    <source>
        <strain evidence="1 2">B1</strain>
    </source>
</reference>
<dbReference type="GO" id="GO:0000155">
    <property type="term" value="F:phosphorelay sensor kinase activity"/>
    <property type="evidence" value="ECO:0007669"/>
    <property type="project" value="InterPro"/>
</dbReference>
<evidence type="ECO:0000313" key="2">
    <source>
        <dbReference type="Proteomes" id="UP000215244"/>
    </source>
</evidence>
<dbReference type="Pfam" id="PF13424">
    <property type="entry name" value="TPR_12"/>
    <property type="match status" value="1"/>
</dbReference>
<dbReference type="InterPro" id="IPR036890">
    <property type="entry name" value="HATPase_C_sf"/>
</dbReference>
<dbReference type="Gene3D" id="3.30.565.10">
    <property type="entry name" value="Histidine kinase-like ATPase, C-terminal domain"/>
    <property type="match status" value="1"/>
</dbReference>
<protein>
    <submittedName>
        <fullName evidence="1">Sensor histidine kinase</fullName>
    </submittedName>
</protein>
<accession>A0A223V2B7</accession>
<dbReference type="Gene3D" id="1.25.40.10">
    <property type="entry name" value="Tetratricopeptide repeat domain"/>
    <property type="match status" value="3"/>
</dbReference>
<dbReference type="InterPro" id="IPR050640">
    <property type="entry name" value="Bact_2-comp_sensor_kinase"/>
</dbReference>
<dbReference type="OrthoDB" id="6190788at2"/>
<dbReference type="SUPFAM" id="SSF48452">
    <property type="entry name" value="TPR-like"/>
    <property type="match status" value="2"/>
</dbReference>
<evidence type="ECO:0000313" key="1">
    <source>
        <dbReference type="EMBL" id="ASV29462.1"/>
    </source>
</evidence>
<dbReference type="SUPFAM" id="SSF55874">
    <property type="entry name" value="ATPase domain of HSP90 chaperone/DNA topoisomerase II/histidine kinase"/>
    <property type="match status" value="1"/>
</dbReference>
<dbReference type="Proteomes" id="UP000215244">
    <property type="component" value="Chromosome"/>
</dbReference>
<sequence length="733" mass="84115">MRSSILYIILLLLLAGSKVFGQNSTNSKFVLKGLVESQSTHTPVSGVSVSTSSGQFTLTNGLGEFKISVSIGEDLVLEHTSFETVRHKVTSKDEIKLQVVDETKNNRQLSNSSISRNKMFNYQSLLDSAEYYRKDNIARSIDFVAQSMEVLGPNGNKDQLAKSLTKLGEIYLYHKQYDLAIDNFEDALQANKTIATSLLLARTYEITGQLKKAEEVLVPLQKLQNMVPFQRVELYEILGDIKKEMNEIKLAVDYYNEGLKVATKNQIAPKMTDLNSKIADAYAQDNQLREAEVYYGNSVELAGKLEPKRVLQEREKVADFYNKRNEYTEEIAIRKNSLKELDKLNIPNEDKASGLGDTITTQRINYKIANAYIAQDKYEEAIPYLQRSIIQADSNNDLVVQKDATRKLSEVYEYKGDYNRALETYQDYVSLVDTLYIRKEQEISRAARFNREIAATQSRITGLEQERELSQSKYELALTEQELAEESYKRQRWIIYSLIFGLLLTGLAAFFFYRSNQQQKLANNLLALKSLRSQMNPHFIFNALNSVNNYISKSDERSANRYLSDFSKLMRSVLENSEEDFIPLSKELELLELYIKLEHSRFPDKFDYRMQVDENLDVSTFQIPPMLLQPYIENAIWHGLRYKEEKGFLEVRVRAKNENELEILVVDDGIGRKKSAELKTVNQRKQKSKGMGNIKQRIAILNDMYGDKVSVSISNLKSNGEGTQVLFTLKKDK</sequence>
<gene>
    <name evidence="1" type="ORF">CJ263_04055</name>
</gene>
<dbReference type="SMART" id="SM00028">
    <property type="entry name" value="TPR"/>
    <property type="match status" value="4"/>
</dbReference>
<organism evidence="1 2">
    <name type="scientific">Maribacter cobaltidurans</name>
    <dbReference type="NCBI Taxonomy" id="1178778"/>
    <lineage>
        <taxon>Bacteria</taxon>
        <taxon>Pseudomonadati</taxon>
        <taxon>Bacteroidota</taxon>
        <taxon>Flavobacteriia</taxon>
        <taxon>Flavobacteriales</taxon>
        <taxon>Flavobacteriaceae</taxon>
        <taxon>Maribacter</taxon>
    </lineage>
</organism>
<dbReference type="Pfam" id="PF06580">
    <property type="entry name" value="His_kinase"/>
    <property type="match status" value="1"/>
</dbReference>
<dbReference type="KEGG" id="marb:CJ263_04055"/>
<dbReference type="InterPro" id="IPR011990">
    <property type="entry name" value="TPR-like_helical_dom_sf"/>
</dbReference>
<dbReference type="InterPro" id="IPR010559">
    <property type="entry name" value="Sig_transdc_His_kin_internal"/>
</dbReference>